<accession>A0A067SGE5</accession>
<dbReference type="Pfam" id="PF08592">
    <property type="entry name" value="Anthrone_oxy"/>
    <property type="match status" value="1"/>
</dbReference>
<reference evidence="7" key="1">
    <citation type="journal article" date="2014" name="Proc. Natl. Acad. Sci. U.S.A.">
        <title>Extensive sampling of basidiomycete genomes demonstrates inadequacy of the white-rot/brown-rot paradigm for wood decay fungi.</title>
        <authorList>
            <person name="Riley R."/>
            <person name="Salamov A.A."/>
            <person name="Brown D.W."/>
            <person name="Nagy L.G."/>
            <person name="Floudas D."/>
            <person name="Held B.W."/>
            <person name="Levasseur A."/>
            <person name="Lombard V."/>
            <person name="Morin E."/>
            <person name="Otillar R."/>
            <person name="Lindquist E.A."/>
            <person name="Sun H."/>
            <person name="LaButti K.M."/>
            <person name="Schmutz J."/>
            <person name="Jabbour D."/>
            <person name="Luo H."/>
            <person name="Baker S.E."/>
            <person name="Pisabarro A.G."/>
            <person name="Walton J.D."/>
            <person name="Blanchette R.A."/>
            <person name="Henrissat B."/>
            <person name="Martin F."/>
            <person name="Cullen D."/>
            <person name="Hibbett D.S."/>
            <person name="Grigoriev I.V."/>
        </authorList>
    </citation>
    <scope>NUCLEOTIDE SEQUENCE [LARGE SCALE GENOMIC DNA]</scope>
    <source>
        <strain evidence="7">CBS 339.88</strain>
    </source>
</reference>
<dbReference type="GO" id="GO:0016020">
    <property type="term" value="C:membrane"/>
    <property type="evidence" value="ECO:0007669"/>
    <property type="project" value="UniProtKB-SubCell"/>
</dbReference>
<evidence type="ECO:0008006" key="8">
    <source>
        <dbReference type="Google" id="ProtNLM"/>
    </source>
</evidence>
<evidence type="ECO:0000313" key="7">
    <source>
        <dbReference type="Proteomes" id="UP000027222"/>
    </source>
</evidence>
<proteinExistence type="predicted"/>
<keyword evidence="7" id="KW-1185">Reference proteome</keyword>
<evidence type="ECO:0000256" key="3">
    <source>
        <dbReference type="ARBA" id="ARBA00022989"/>
    </source>
</evidence>
<name>A0A067SGE5_GALM3</name>
<dbReference type="EMBL" id="KL142399">
    <property type="protein sequence ID" value="KDR70000.1"/>
    <property type="molecule type" value="Genomic_DNA"/>
</dbReference>
<keyword evidence="3 5" id="KW-1133">Transmembrane helix</keyword>
<evidence type="ECO:0000256" key="2">
    <source>
        <dbReference type="ARBA" id="ARBA00022692"/>
    </source>
</evidence>
<feature type="transmembrane region" description="Helical" evidence="5">
    <location>
        <begin position="91"/>
        <end position="111"/>
    </location>
</feature>
<dbReference type="Proteomes" id="UP000027222">
    <property type="component" value="Unassembled WGS sequence"/>
</dbReference>
<dbReference type="PANTHER" id="PTHR35042:SF1">
    <property type="entry name" value="DUF1772-DOMAIN-CONTAINING PROTEIN"/>
    <property type="match status" value="1"/>
</dbReference>
<keyword evidence="2 5" id="KW-0812">Transmembrane</keyword>
<gene>
    <name evidence="6" type="ORF">GALMADRAFT_255340</name>
</gene>
<feature type="transmembrane region" description="Helical" evidence="5">
    <location>
        <begin position="62"/>
        <end position="79"/>
    </location>
</feature>
<dbReference type="AlphaFoldDB" id="A0A067SGE5"/>
<evidence type="ECO:0000256" key="1">
    <source>
        <dbReference type="ARBA" id="ARBA00004141"/>
    </source>
</evidence>
<evidence type="ECO:0000256" key="5">
    <source>
        <dbReference type="SAM" id="Phobius"/>
    </source>
</evidence>
<feature type="transmembrane region" description="Helical" evidence="5">
    <location>
        <begin position="12"/>
        <end position="33"/>
    </location>
</feature>
<keyword evidence="4 5" id="KW-0472">Membrane</keyword>
<dbReference type="PANTHER" id="PTHR35042">
    <property type="entry name" value="ANTHRONE OXYGENASE ENCC"/>
    <property type="match status" value="1"/>
</dbReference>
<dbReference type="InterPro" id="IPR013901">
    <property type="entry name" value="Anthrone_oxy"/>
</dbReference>
<sequence>MSLKSVQTITLLGSGILTGGGFYISAFAIPALLSPYNKGQAALPAKTLQTQWQHLYDTGKRFFPSVAALTSSAYLYLAYNSPQAGNTRELYLLSALSSIAIVPYTLLTMMGNIKKIQTEIKAEEESLVLPRLRGDIATWAKLNYGRAALQFVSFSVGIWAVLDSA</sequence>
<organism evidence="6 7">
    <name type="scientific">Galerina marginata (strain CBS 339.88)</name>
    <dbReference type="NCBI Taxonomy" id="685588"/>
    <lineage>
        <taxon>Eukaryota</taxon>
        <taxon>Fungi</taxon>
        <taxon>Dikarya</taxon>
        <taxon>Basidiomycota</taxon>
        <taxon>Agaricomycotina</taxon>
        <taxon>Agaricomycetes</taxon>
        <taxon>Agaricomycetidae</taxon>
        <taxon>Agaricales</taxon>
        <taxon>Agaricineae</taxon>
        <taxon>Strophariaceae</taxon>
        <taxon>Galerina</taxon>
    </lineage>
</organism>
<evidence type="ECO:0000313" key="6">
    <source>
        <dbReference type="EMBL" id="KDR70000.1"/>
    </source>
</evidence>
<dbReference type="HOGENOM" id="CLU_105974_2_1_1"/>
<evidence type="ECO:0000256" key="4">
    <source>
        <dbReference type="ARBA" id="ARBA00023136"/>
    </source>
</evidence>
<dbReference type="OrthoDB" id="2585651at2759"/>
<protein>
    <recommendedName>
        <fullName evidence="8">DUF1772 domain-containing protein</fullName>
    </recommendedName>
</protein>
<comment type="subcellular location">
    <subcellularLocation>
        <location evidence="1">Membrane</location>
        <topology evidence="1">Multi-pass membrane protein</topology>
    </subcellularLocation>
</comment>